<evidence type="ECO:0000313" key="4">
    <source>
        <dbReference type="Proteomes" id="UP000285123"/>
    </source>
</evidence>
<dbReference type="InterPro" id="IPR002645">
    <property type="entry name" value="STAS_dom"/>
</dbReference>
<dbReference type="EMBL" id="AYKF01000121">
    <property type="protein sequence ID" value="ROO25104.1"/>
    <property type="molecule type" value="Genomic_DNA"/>
</dbReference>
<evidence type="ECO:0000313" key="3">
    <source>
        <dbReference type="EMBL" id="ROO25104.1"/>
    </source>
</evidence>
<reference evidence="3 4" key="1">
    <citation type="submission" date="2013-10" db="EMBL/GenBank/DDBJ databases">
        <title>Salinisphaera halophila YIM 95161 Genome Sequencing.</title>
        <authorList>
            <person name="Lai Q."/>
            <person name="Li C."/>
            <person name="Shao Z."/>
        </authorList>
    </citation>
    <scope>NUCLEOTIDE SEQUENCE [LARGE SCALE GENOMIC DNA]</scope>
    <source>
        <strain evidence="3 4">YIM 95161</strain>
    </source>
</reference>
<feature type="region of interest" description="Disordered" evidence="1">
    <location>
        <begin position="1"/>
        <end position="24"/>
    </location>
</feature>
<dbReference type="RefSeq" id="WP_184947750.1">
    <property type="nucleotide sequence ID" value="NZ_AYKF01000121.1"/>
</dbReference>
<organism evidence="3 4">
    <name type="scientific">Salinisphaera orenii YIM 95161</name>
    <dbReference type="NCBI Taxonomy" id="1051139"/>
    <lineage>
        <taxon>Bacteria</taxon>
        <taxon>Pseudomonadati</taxon>
        <taxon>Pseudomonadota</taxon>
        <taxon>Gammaproteobacteria</taxon>
        <taxon>Salinisphaerales</taxon>
        <taxon>Salinisphaeraceae</taxon>
        <taxon>Salinisphaera</taxon>
    </lineage>
</organism>
<evidence type="ECO:0000259" key="2">
    <source>
        <dbReference type="PROSITE" id="PS50801"/>
    </source>
</evidence>
<dbReference type="Pfam" id="PF13466">
    <property type="entry name" value="STAS_2"/>
    <property type="match status" value="1"/>
</dbReference>
<dbReference type="PROSITE" id="PS50801">
    <property type="entry name" value="STAS"/>
    <property type="match status" value="1"/>
</dbReference>
<dbReference type="Gene3D" id="3.30.750.24">
    <property type="entry name" value="STAS domain"/>
    <property type="match status" value="1"/>
</dbReference>
<evidence type="ECO:0000256" key="1">
    <source>
        <dbReference type="SAM" id="MobiDB-lite"/>
    </source>
</evidence>
<dbReference type="AlphaFoldDB" id="A0A423PHR3"/>
<protein>
    <submittedName>
        <fullName evidence="3">Sulfate transporter</fullName>
    </submittedName>
</protein>
<comment type="caution">
    <text evidence="3">The sequence shown here is derived from an EMBL/GenBank/DDBJ whole genome shotgun (WGS) entry which is preliminary data.</text>
</comment>
<sequence>MGEPGEATAAVSGELDAETAPQRLRESEHWFEHGAETVIDLSGVTRVDSAGVALLLAWVRDARAAGASLRFVNAPAQMRAIIDFCALNDVIPVGEPLAATQPRG</sequence>
<dbReference type="InterPro" id="IPR058548">
    <property type="entry name" value="MlaB-like_STAS"/>
</dbReference>
<dbReference type="PANTHER" id="PTHR35849">
    <property type="entry name" value="BLR2341 PROTEIN"/>
    <property type="match status" value="1"/>
</dbReference>
<dbReference type="InterPro" id="IPR036513">
    <property type="entry name" value="STAS_dom_sf"/>
</dbReference>
<feature type="domain" description="STAS" evidence="2">
    <location>
        <begin position="1"/>
        <end position="104"/>
    </location>
</feature>
<gene>
    <name evidence="3" type="ORF">SAHL_15080</name>
</gene>
<accession>A0A423PHR3</accession>
<proteinExistence type="predicted"/>
<dbReference type="SUPFAM" id="SSF52091">
    <property type="entry name" value="SpoIIaa-like"/>
    <property type="match status" value="1"/>
</dbReference>
<dbReference type="Proteomes" id="UP000285123">
    <property type="component" value="Unassembled WGS sequence"/>
</dbReference>
<name>A0A423PHR3_9GAMM</name>
<dbReference type="InterPro" id="IPR052746">
    <property type="entry name" value="MlaB_ABC_Transporter"/>
</dbReference>
<dbReference type="CDD" id="cd07043">
    <property type="entry name" value="STAS_anti-anti-sigma_factors"/>
    <property type="match status" value="1"/>
</dbReference>
<dbReference type="PANTHER" id="PTHR35849:SF1">
    <property type="entry name" value="INTERMEMBRANE PHOSPHOLIPID TRANSPORT SYSTEM BINDING PROTEIN MLAB"/>
    <property type="match status" value="1"/>
</dbReference>